<reference evidence="2" key="1">
    <citation type="journal article" date="2022" name="Proc. Natl. Acad. Sci. U.S.A.">
        <title>Life cycle and functional genomics of the unicellular red alga Galdieria for elucidating algal and plant evolution and industrial use.</title>
        <authorList>
            <person name="Hirooka S."/>
            <person name="Itabashi T."/>
            <person name="Ichinose T.M."/>
            <person name="Onuma R."/>
            <person name="Fujiwara T."/>
            <person name="Yamashita S."/>
            <person name="Jong L.W."/>
            <person name="Tomita R."/>
            <person name="Iwane A.H."/>
            <person name="Miyagishima S.Y."/>
        </authorList>
    </citation>
    <scope>NUCLEOTIDE SEQUENCE</scope>
    <source>
        <strain evidence="2">NBRC 102759</strain>
    </source>
</reference>
<dbReference type="EMBL" id="BQMJ01000063">
    <property type="protein sequence ID" value="GJQ15024.1"/>
    <property type="molecule type" value="Genomic_DNA"/>
</dbReference>
<comment type="caution">
    <text evidence="2">The sequence shown here is derived from an EMBL/GenBank/DDBJ whole genome shotgun (WGS) entry which is preliminary data.</text>
</comment>
<protein>
    <recommendedName>
        <fullName evidence="1">ELMO domain-containing protein</fullName>
    </recommendedName>
</protein>
<dbReference type="PROSITE" id="PS51335">
    <property type="entry name" value="ELMO"/>
    <property type="match status" value="1"/>
</dbReference>
<dbReference type="InterPro" id="IPR006816">
    <property type="entry name" value="ELMO_dom"/>
</dbReference>
<evidence type="ECO:0000313" key="3">
    <source>
        <dbReference type="Proteomes" id="UP001061958"/>
    </source>
</evidence>
<dbReference type="Pfam" id="PF04727">
    <property type="entry name" value="ELMO_CED12"/>
    <property type="match status" value="1"/>
</dbReference>
<reference evidence="2" key="2">
    <citation type="submission" date="2022-01" db="EMBL/GenBank/DDBJ databases">
        <authorList>
            <person name="Hirooka S."/>
            <person name="Miyagishima S.Y."/>
        </authorList>
    </citation>
    <scope>NUCLEOTIDE SEQUENCE</scope>
    <source>
        <strain evidence="2">NBRC 102759</strain>
    </source>
</reference>
<sequence>MSFHRKRKVLSNQREIEVICQSFTPLTARSFFDYLRRSKQLAFVWLLLKENPSRDKDELVERILQVKGLQGKSNQTLRENIQKNIQMVANWLILVQHIRRLKETKFSKDNEEHKATLKEFWDIVTENQEHLWKDWKDVGFQGNDPSTDFRGAGWLSALQLLYFAKQHFSLCRRILYNCNTIVPNYPFACTGIYCTEALTNLLEQGILLPLVEWQSDQDDSLKIFHEEYVRLFLLFHHNWRTGNPQNLLDFGKYMDKTIQQAKDRLRERGTILTTEELQKAQNMLV</sequence>
<dbReference type="OrthoDB" id="4092at2759"/>
<name>A0A9C7UT97_9RHOD</name>
<gene>
    <name evidence="2" type="ORF">GpartN1_g6815.t1</name>
</gene>
<organism evidence="2 3">
    <name type="scientific">Galdieria partita</name>
    <dbReference type="NCBI Taxonomy" id="83374"/>
    <lineage>
        <taxon>Eukaryota</taxon>
        <taxon>Rhodophyta</taxon>
        <taxon>Bangiophyceae</taxon>
        <taxon>Galdieriales</taxon>
        <taxon>Galdieriaceae</taxon>
        <taxon>Galdieria</taxon>
    </lineage>
</organism>
<proteinExistence type="predicted"/>
<keyword evidence="3" id="KW-1185">Reference proteome</keyword>
<dbReference type="InterPro" id="IPR050868">
    <property type="entry name" value="ELMO_domain-containing"/>
</dbReference>
<accession>A0A9C7UT97</accession>
<dbReference type="Proteomes" id="UP001061958">
    <property type="component" value="Unassembled WGS sequence"/>
</dbReference>
<dbReference type="PANTHER" id="PTHR12771">
    <property type="entry name" value="ENGULFMENT AND CELL MOTILITY"/>
    <property type="match status" value="1"/>
</dbReference>
<evidence type="ECO:0000259" key="1">
    <source>
        <dbReference type="PROSITE" id="PS51335"/>
    </source>
</evidence>
<feature type="domain" description="ELMO" evidence="1">
    <location>
        <begin position="112"/>
        <end position="265"/>
    </location>
</feature>
<evidence type="ECO:0000313" key="2">
    <source>
        <dbReference type="EMBL" id="GJQ15024.1"/>
    </source>
</evidence>
<dbReference type="AlphaFoldDB" id="A0A9C7UT97"/>